<keyword evidence="4" id="KW-1185">Reference proteome</keyword>
<sequence length="204" mass="24316">MSIFKQIKDQVTADIESVLEKSSKSVQAESTTFDSDSKKMEKQMKQWKQTIEKQRKLEYYFMDEWKAAEEMSKKRRDQLAVATEANASDLIEHAQAEITGYEELANEYKESYEEQRERVKKLEERGRELFFIQKKLKRIHLTEFARSEETKAEKDAAKWTYYSEENGRLDEEETEPNKEEERTLQLNFDAEIEKLKQNQTERTG</sequence>
<reference evidence="3" key="1">
    <citation type="submission" date="2021-01" db="EMBL/GenBank/DDBJ databases">
        <title>Genomic Encyclopedia of Type Strains, Phase IV (KMG-IV): sequencing the most valuable type-strain genomes for metagenomic binning, comparative biology and taxonomic classification.</title>
        <authorList>
            <person name="Goeker M."/>
        </authorList>
    </citation>
    <scope>NUCLEOTIDE SEQUENCE</scope>
    <source>
        <strain evidence="3">DSM 21943</strain>
    </source>
</reference>
<protein>
    <submittedName>
        <fullName evidence="3">Phage shock protein A</fullName>
    </submittedName>
</protein>
<organism evidence="3 4">
    <name type="scientific">Shouchella xiaoxiensis</name>
    <dbReference type="NCBI Taxonomy" id="766895"/>
    <lineage>
        <taxon>Bacteria</taxon>
        <taxon>Bacillati</taxon>
        <taxon>Bacillota</taxon>
        <taxon>Bacilli</taxon>
        <taxon>Bacillales</taxon>
        <taxon>Bacillaceae</taxon>
        <taxon>Shouchella</taxon>
    </lineage>
</organism>
<feature type="coiled-coil region" evidence="1">
    <location>
        <begin position="91"/>
        <end position="125"/>
    </location>
</feature>
<feature type="region of interest" description="Disordered" evidence="2">
    <location>
        <begin position="162"/>
        <end position="204"/>
    </location>
</feature>
<accession>A0ABS2SX08</accession>
<feature type="compositionally biased region" description="Polar residues" evidence="2">
    <location>
        <begin position="24"/>
        <end position="34"/>
    </location>
</feature>
<evidence type="ECO:0000256" key="2">
    <source>
        <dbReference type="SAM" id="MobiDB-lite"/>
    </source>
</evidence>
<feature type="region of interest" description="Disordered" evidence="2">
    <location>
        <begin position="20"/>
        <end position="41"/>
    </location>
</feature>
<dbReference type="RefSeq" id="WP_204467496.1">
    <property type="nucleotide sequence ID" value="NZ_JAFBCV010000011.1"/>
</dbReference>
<feature type="compositionally biased region" description="Basic and acidic residues" evidence="2">
    <location>
        <begin position="165"/>
        <end position="183"/>
    </location>
</feature>
<evidence type="ECO:0000313" key="4">
    <source>
        <dbReference type="Proteomes" id="UP001179280"/>
    </source>
</evidence>
<evidence type="ECO:0000313" key="3">
    <source>
        <dbReference type="EMBL" id="MBM7840068.1"/>
    </source>
</evidence>
<evidence type="ECO:0000256" key="1">
    <source>
        <dbReference type="SAM" id="Coils"/>
    </source>
</evidence>
<comment type="caution">
    <text evidence="3">The sequence shown here is derived from an EMBL/GenBank/DDBJ whole genome shotgun (WGS) entry which is preliminary data.</text>
</comment>
<proteinExistence type="predicted"/>
<name>A0ABS2SX08_9BACI</name>
<dbReference type="Proteomes" id="UP001179280">
    <property type="component" value="Unassembled WGS sequence"/>
</dbReference>
<dbReference type="EMBL" id="JAFBCV010000011">
    <property type="protein sequence ID" value="MBM7840068.1"/>
    <property type="molecule type" value="Genomic_DNA"/>
</dbReference>
<keyword evidence="1" id="KW-0175">Coiled coil</keyword>
<gene>
    <name evidence="3" type="ORF">JOC54_003348</name>
</gene>